<evidence type="ECO:0000256" key="5">
    <source>
        <dbReference type="ARBA" id="ARBA00022837"/>
    </source>
</evidence>
<comment type="similarity">
    <text evidence="2">Belongs to the PilY1 family.</text>
</comment>
<evidence type="ECO:0000256" key="2">
    <source>
        <dbReference type="ARBA" id="ARBA00008387"/>
    </source>
</evidence>
<reference evidence="9 10" key="1">
    <citation type="journal article" date="2019" name="Biochem. Eng. J.">
        <title>Metabolic engineering of the marine bacteria Neptunomonas concharum for the production of acetoin and meso-2,3-butanediol from acetate.</title>
        <authorList>
            <person name="Li W."/>
            <person name="Pu N."/>
            <person name="Liu C.-X."/>
            <person name="Yuan Q.-P."/>
            <person name="Li Z.-J."/>
        </authorList>
    </citation>
    <scope>NUCLEOTIDE SEQUENCE [LARGE SCALE GENOMIC DNA]</scope>
    <source>
        <strain evidence="9 10">JCM17730</strain>
    </source>
</reference>
<organism evidence="9 10">
    <name type="scientific">Neptunomonas concharum</name>
    <dbReference type="NCBI Taxonomy" id="1031538"/>
    <lineage>
        <taxon>Bacteria</taxon>
        <taxon>Pseudomonadati</taxon>
        <taxon>Pseudomonadota</taxon>
        <taxon>Gammaproteobacteria</taxon>
        <taxon>Oceanospirillales</taxon>
        <taxon>Oceanospirillaceae</taxon>
        <taxon>Neptunomonas</taxon>
    </lineage>
</organism>
<keyword evidence="5" id="KW-0106">Calcium</keyword>
<feature type="domain" description="PilY1 beta-propeller" evidence="8">
    <location>
        <begin position="578"/>
        <end position="914"/>
    </location>
</feature>
<name>A0A5P1RFI0_9GAMM</name>
<keyword evidence="10" id="KW-1185">Reference proteome</keyword>
<evidence type="ECO:0000256" key="7">
    <source>
        <dbReference type="SAM" id="MobiDB-lite"/>
    </source>
</evidence>
<keyword evidence="6" id="KW-0281">Fimbrium</keyword>
<dbReference type="InterPro" id="IPR036465">
    <property type="entry name" value="vWFA_dom_sf"/>
</dbReference>
<dbReference type="SUPFAM" id="SSF50998">
    <property type="entry name" value="Quinoprotein alcohol dehydrogenase-like"/>
    <property type="match status" value="1"/>
</dbReference>
<evidence type="ECO:0000313" key="10">
    <source>
        <dbReference type="Proteomes" id="UP000324760"/>
    </source>
</evidence>
<dbReference type="GO" id="GO:0046872">
    <property type="term" value="F:metal ion binding"/>
    <property type="evidence" value="ECO:0007669"/>
    <property type="project" value="UniProtKB-KW"/>
</dbReference>
<evidence type="ECO:0000256" key="1">
    <source>
        <dbReference type="ARBA" id="ARBA00004561"/>
    </source>
</evidence>
<dbReference type="RefSeq" id="WP_138988177.1">
    <property type="nucleotide sequence ID" value="NZ_CP043869.1"/>
</dbReference>
<dbReference type="KEGG" id="ncu:F0U83_15495"/>
<keyword evidence="3" id="KW-1029">Fimbrium biogenesis</keyword>
<gene>
    <name evidence="9" type="ORF">F0U83_15495</name>
</gene>
<keyword evidence="4" id="KW-0479">Metal-binding</keyword>
<dbReference type="AlphaFoldDB" id="A0A5P1RFI0"/>
<dbReference type="GO" id="GO:0009289">
    <property type="term" value="C:pilus"/>
    <property type="evidence" value="ECO:0007669"/>
    <property type="project" value="UniProtKB-SubCell"/>
</dbReference>
<evidence type="ECO:0000256" key="3">
    <source>
        <dbReference type="ARBA" id="ARBA00022558"/>
    </source>
</evidence>
<dbReference type="EMBL" id="CP043869">
    <property type="protein sequence ID" value="QEQ98002.1"/>
    <property type="molecule type" value="Genomic_DNA"/>
</dbReference>
<dbReference type="InterPro" id="IPR011047">
    <property type="entry name" value="Quinoprotein_ADH-like_sf"/>
</dbReference>
<dbReference type="Gene3D" id="3.40.50.410">
    <property type="entry name" value="von Willebrand factor, type A domain"/>
    <property type="match status" value="1"/>
</dbReference>
<evidence type="ECO:0000256" key="4">
    <source>
        <dbReference type="ARBA" id="ARBA00022723"/>
    </source>
</evidence>
<accession>A0A5P1RFI0</accession>
<evidence type="ECO:0000256" key="6">
    <source>
        <dbReference type="ARBA" id="ARBA00023263"/>
    </source>
</evidence>
<feature type="region of interest" description="Disordered" evidence="7">
    <location>
        <begin position="303"/>
        <end position="335"/>
    </location>
</feature>
<sequence>MLGSLYKKGLFVALYVCFPALLKADPLSLSQAPLSVSRSVAPNVMLLLDNSGSMNHIVWDSVYTEDNNGTLVWSSGYNDSVVYNDWSDGNWQSRNTVFSSNIGNCTNGGKYGENSAGAWRCLILPAPEGGNTRYLGNYLNYLFENHGVNSSTVDLTSGANALSADAQITRMETVRRVARKIIDETPNIRFGLTKLGKWDGNSLDDNTVAGTVVAGCADPNSLPNPSNTGYTHKNLLEDEISALTASTWTPLAEAYYEVTRYFRGIGASASNGFPSGSPIKYRCQKNFTIILTDGLPTYDATFPSSDPDVPSGRTVQNWDGNASNDGTGGNEDQEGSNLHLDDIALFAWDTDFKKSGDDAAGISFNDAAFSRQNMLTYTVGFAVNNQMLIDAADTGRFDNNPADGQFYLANNEDTLLAALKAALQDIAEKSGSSSSAAASTGRVQAGSRVYQARFNSADWSGALLAFDIESDPTNPNYGNLKEDLSGNVVPAFDAAFKIPGWNARTIISNKANVASGGNSGIPFRWGQFTGGANSERDRYFNNDQAMLQYLRGRNTSDSNRDVSIYRARPQSSGKYNNLGDIVHSSPYYVGAPSARYTDTFESEKYSEFAATYKDRTPMVYVGANDGMLHGMDAASGVEKFAFIPGSLLPKLRELSEPNYVHKYYVDGSPTVVDAFDATNQKWRTVLVGGLNQGGQAIYALDITDPSTFSESNASSLFLWEFTDANDADLGYTYSRPKIIKMRDGKWYAVFGNGYNNTEVDGNVSTTGDAAIYIVDLWTGTLFKKITVDTGSSKDPTSANRPNGFSTITPVDVTGDNVVDYIYGGDLFGNVWKFDVSDADTSKWELDYRLFTACSGVSCGASNTQPITTPVTVGRSKNGIGHMVYFGTGKYLETTDNNGAAGGVQSFYGIWDKGATVASRSALLEQSIISEVPISVINKNGTPDDTSDDFQEIVPLRKTSNNYASTSNLGWYIDLVPPGNNSERGERLISAPVLRGDRIIYVTSIPADDPCSPSGDSWIMTMDALNGGRLNHTYDIDKDRSFGQGDKRFSEGGDPVVATGIKVASGGNSPSFMPGTDVDKVIISGTDKIDIVDLYEGDNVNRQSWQQISR</sequence>
<dbReference type="InterPro" id="IPR008707">
    <property type="entry name" value="B-propeller_PilY1"/>
</dbReference>
<feature type="compositionally biased region" description="Polar residues" evidence="7">
    <location>
        <begin position="313"/>
        <end position="325"/>
    </location>
</feature>
<evidence type="ECO:0000259" key="8">
    <source>
        <dbReference type="Pfam" id="PF05567"/>
    </source>
</evidence>
<dbReference type="Proteomes" id="UP000324760">
    <property type="component" value="Chromosome"/>
</dbReference>
<comment type="subcellular location">
    <subcellularLocation>
        <location evidence="1">Fimbrium</location>
    </subcellularLocation>
</comment>
<evidence type="ECO:0000313" key="9">
    <source>
        <dbReference type="EMBL" id="QEQ98002.1"/>
    </source>
</evidence>
<protein>
    <recommendedName>
        <fullName evidence="8">PilY1 beta-propeller domain-containing protein</fullName>
    </recommendedName>
</protein>
<proteinExistence type="inferred from homology"/>
<dbReference type="OrthoDB" id="7156875at2"/>
<dbReference type="Pfam" id="PF05567">
    <property type="entry name" value="T4P_PilY1"/>
    <property type="match status" value="1"/>
</dbReference>